<proteinExistence type="predicted"/>
<keyword evidence="2 3" id="KW-0472">Membrane</keyword>
<dbReference type="GO" id="GO:0098542">
    <property type="term" value="P:defense response to other organism"/>
    <property type="evidence" value="ECO:0007669"/>
    <property type="project" value="InterPro"/>
</dbReference>
<dbReference type="EMBL" id="NBSK02000006">
    <property type="protein sequence ID" value="KAJ0198756.1"/>
    <property type="molecule type" value="Genomic_DNA"/>
</dbReference>
<evidence type="ECO:0000313" key="4">
    <source>
        <dbReference type="EMBL" id="KAJ0198756.1"/>
    </source>
</evidence>
<reference evidence="4 5" key="1">
    <citation type="journal article" date="2017" name="Nat. Commun.">
        <title>Genome assembly with in vitro proximity ligation data and whole-genome triplication in lettuce.</title>
        <authorList>
            <person name="Reyes-Chin-Wo S."/>
            <person name="Wang Z."/>
            <person name="Yang X."/>
            <person name="Kozik A."/>
            <person name="Arikit S."/>
            <person name="Song C."/>
            <person name="Xia L."/>
            <person name="Froenicke L."/>
            <person name="Lavelle D.O."/>
            <person name="Truco M.J."/>
            <person name="Xia R."/>
            <person name="Zhu S."/>
            <person name="Xu C."/>
            <person name="Xu H."/>
            <person name="Xu X."/>
            <person name="Cox K."/>
            <person name="Korf I."/>
            <person name="Meyers B.C."/>
            <person name="Michelmore R.W."/>
        </authorList>
    </citation>
    <scope>NUCLEOTIDE SEQUENCE [LARGE SCALE GENOMIC DNA]</scope>
    <source>
        <strain evidence="5">cv. Salinas</strain>
        <tissue evidence="4">Seedlings</tissue>
    </source>
</reference>
<dbReference type="AlphaFoldDB" id="A0A9R1X4A7"/>
<evidence type="ECO:0008006" key="6">
    <source>
        <dbReference type="Google" id="ProtNLM"/>
    </source>
</evidence>
<dbReference type="Proteomes" id="UP000235145">
    <property type="component" value="Unassembled WGS sequence"/>
</dbReference>
<evidence type="ECO:0000313" key="5">
    <source>
        <dbReference type="Proteomes" id="UP000235145"/>
    </source>
</evidence>
<gene>
    <name evidence="4" type="ORF">LSAT_V11C600311160</name>
</gene>
<feature type="transmembrane region" description="Helical" evidence="3">
    <location>
        <begin position="36"/>
        <end position="66"/>
    </location>
</feature>
<comment type="subcellular location">
    <subcellularLocation>
        <location evidence="1">Membrane</location>
    </subcellularLocation>
</comment>
<keyword evidence="3" id="KW-0812">Transmembrane</keyword>
<sequence length="300" mass="33519">MSLRYQKFVSEKPQIHPLSISVDEALSTELEKQQQGFLKCTVCCGIIAAVILIIAVVMIVLGFTVLHIKNPKLRMNSVAIIGLDQVNSTDLLNRNANLTVVADVSMKNTNVEKFKFETFNSSLVYRETVVGVEDVPGGVVDARKTMRLKLVYEMMMAKMAGDPQFGSDITAGKLMVRSYTRVNGRVNILNIIKRKVTVTMNCSIAINVTTWESRMLVIRDRLICSVWGNRPCNYVISDQIGSSGGLVFICDPRLLDMDFVNTQRNHIVVAGIWKPRDVKCGVITVYALNITKTRLICGRR</sequence>
<evidence type="ECO:0000256" key="2">
    <source>
        <dbReference type="ARBA" id="ARBA00023136"/>
    </source>
</evidence>
<keyword evidence="3" id="KW-1133">Transmembrane helix</keyword>
<dbReference type="PANTHER" id="PTHR31234:SF65">
    <property type="entry name" value="LATE EMBRYOGENESIS ABUNDANT PROTEIN, LEA_2 SUBGROUP"/>
    <property type="match status" value="1"/>
</dbReference>
<dbReference type="GO" id="GO:0016020">
    <property type="term" value="C:membrane"/>
    <property type="evidence" value="ECO:0007669"/>
    <property type="project" value="UniProtKB-SubCell"/>
</dbReference>
<dbReference type="PANTHER" id="PTHR31234">
    <property type="entry name" value="LATE EMBRYOGENESIS ABUNDANT (LEA) HYDROXYPROLINE-RICH GLYCOPROTEIN FAMILY"/>
    <property type="match status" value="1"/>
</dbReference>
<dbReference type="InterPro" id="IPR044839">
    <property type="entry name" value="NDR1-like"/>
</dbReference>
<accession>A0A9R1X4A7</accession>
<comment type="caution">
    <text evidence="4">The sequence shown here is derived from an EMBL/GenBank/DDBJ whole genome shotgun (WGS) entry which is preliminary data.</text>
</comment>
<organism evidence="4 5">
    <name type="scientific">Lactuca sativa</name>
    <name type="common">Garden lettuce</name>
    <dbReference type="NCBI Taxonomy" id="4236"/>
    <lineage>
        <taxon>Eukaryota</taxon>
        <taxon>Viridiplantae</taxon>
        <taxon>Streptophyta</taxon>
        <taxon>Embryophyta</taxon>
        <taxon>Tracheophyta</taxon>
        <taxon>Spermatophyta</taxon>
        <taxon>Magnoliopsida</taxon>
        <taxon>eudicotyledons</taxon>
        <taxon>Gunneridae</taxon>
        <taxon>Pentapetalae</taxon>
        <taxon>asterids</taxon>
        <taxon>campanulids</taxon>
        <taxon>Asterales</taxon>
        <taxon>Asteraceae</taxon>
        <taxon>Cichorioideae</taxon>
        <taxon>Cichorieae</taxon>
        <taxon>Lactucinae</taxon>
        <taxon>Lactuca</taxon>
    </lineage>
</organism>
<keyword evidence="5" id="KW-1185">Reference proteome</keyword>
<protein>
    <recommendedName>
        <fullName evidence="6">Late embryogenesis abundant protein LEA-2 subgroup domain-containing protein</fullName>
    </recommendedName>
</protein>
<evidence type="ECO:0000256" key="1">
    <source>
        <dbReference type="ARBA" id="ARBA00004370"/>
    </source>
</evidence>
<evidence type="ECO:0000256" key="3">
    <source>
        <dbReference type="SAM" id="Phobius"/>
    </source>
</evidence>
<name>A0A9R1X4A7_LACSA</name>